<dbReference type="Gene3D" id="3.30.2350.10">
    <property type="entry name" value="Pseudouridine synthase"/>
    <property type="match status" value="1"/>
</dbReference>
<dbReference type="InterPro" id="IPR006145">
    <property type="entry name" value="PsdUridine_synth_RsuA/RluA"/>
</dbReference>
<dbReference type="EMBL" id="FMYK01000010">
    <property type="protein sequence ID" value="SDC70179.1"/>
    <property type="molecule type" value="Genomic_DNA"/>
</dbReference>
<proteinExistence type="predicted"/>
<dbReference type="Pfam" id="PF00849">
    <property type="entry name" value="PseudoU_synth_2"/>
    <property type="match status" value="1"/>
</dbReference>
<dbReference type="GO" id="GO:0000455">
    <property type="term" value="P:enzyme-directed rRNA pseudouridine synthesis"/>
    <property type="evidence" value="ECO:0007669"/>
    <property type="project" value="TreeGrafter"/>
</dbReference>
<evidence type="ECO:0000313" key="3">
    <source>
        <dbReference type="Proteomes" id="UP000242317"/>
    </source>
</evidence>
<accession>A0A1G6NQY8</accession>
<dbReference type="InterPro" id="IPR020103">
    <property type="entry name" value="PsdUridine_synth_cat_dom_sf"/>
</dbReference>
<dbReference type="CDD" id="cd02869">
    <property type="entry name" value="PseudoU_synth_RluA_like"/>
    <property type="match status" value="1"/>
</dbReference>
<name>A0A1G6NQY8_9GAMM</name>
<dbReference type="GO" id="GO:0003723">
    <property type="term" value="F:RNA binding"/>
    <property type="evidence" value="ECO:0007669"/>
    <property type="project" value="InterPro"/>
</dbReference>
<dbReference type="GO" id="GO:0009982">
    <property type="term" value="F:pseudouridine synthase activity"/>
    <property type="evidence" value="ECO:0007669"/>
    <property type="project" value="InterPro"/>
</dbReference>
<dbReference type="GO" id="GO:0140098">
    <property type="term" value="F:catalytic activity, acting on RNA"/>
    <property type="evidence" value="ECO:0007669"/>
    <property type="project" value="UniProtKB-ARBA"/>
</dbReference>
<evidence type="ECO:0000259" key="1">
    <source>
        <dbReference type="Pfam" id="PF00849"/>
    </source>
</evidence>
<dbReference type="SUPFAM" id="SSF55120">
    <property type="entry name" value="Pseudouridine synthase"/>
    <property type="match status" value="1"/>
</dbReference>
<protein>
    <submittedName>
        <fullName evidence="2">tRNA pseudouridine32 synthase / 23S rRNA pseudouridine746 synthase</fullName>
    </submittedName>
</protein>
<keyword evidence="3" id="KW-1185">Reference proteome</keyword>
<organism evidence="2 3">
    <name type="scientific">Acinetobacter marinus</name>
    <dbReference type="NCBI Taxonomy" id="281375"/>
    <lineage>
        <taxon>Bacteria</taxon>
        <taxon>Pseudomonadati</taxon>
        <taxon>Pseudomonadota</taxon>
        <taxon>Gammaproteobacteria</taxon>
        <taxon>Moraxellales</taxon>
        <taxon>Moraxellaceae</taxon>
        <taxon>Acinetobacter</taxon>
    </lineage>
</organism>
<gene>
    <name evidence="2" type="ORF">SAMN05421749_11079</name>
</gene>
<dbReference type="InterPro" id="IPR050188">
    <property type="entry name" value="RluA_PseudoU_synthase"/>
</dbReference>
<dbReference type="PANTHER" id="PTHR21600">
    <property type="entry name" value="MITOCHONDRIAL RNA PSEUDOURIDINE SYNTHASE"/>
    <property type="match status" value="1"/>
</dbReference>
<dbReference type="PANTHER" id="PTHR21600:SF89">
    <property type="entry name" value="RIBOSOMAL LARGE SUBUNIT PSEUDOURIDINE SYNTHASE A"/>
    <property type="match status" value="1"/>
</dbReference>
<dbReference type="AlphaFoldDB" id="A0A1G6NQY8"/>
<evidence type="ECO:0000313" key="2">
    <source>
        <dbReference type="EMBL" id="SDC70179.1"/>
    </source>
</evidence>
<dbReference type="Proteomes" id="UP000242317">
    <property type="component" value="Unassembled WGS sequence"/>
</dbReference>
<reference evidence="3" key="1">
    <citation type="submission" date="2016-09" db="EMBL/GenBank/DDBJ databases">
        <authorList>
            <person name="Varghese N."/>
            <person name="Submissions S."/>
        </authorList>
    </citation>
    <scope>NUCLEOTIDE SEQUENCE [LARGE SCALE GENOMIC DNA]</scope>
    <source>
        <strain evidence="3">ANC 3699</strain>
    </source>
</reference>
<feature type="domain" description="Pseudouridine synthase RsuA/RluA-like" evidence="1">
    <location>
        <begin position="9"/>
        <end position="61"/>
    </location>
</feature>
<sequence length="111" mass="12933">MIDVPLMADWDHRPRQKIDYEIGKSAQTQYQAVQYRAEYDCTEVKLYPITGRSHQLRVHMMHLGHPIVGDKIYNPQAKNAHTTQMALHASQLKFMHPLQNHETLINSPPNF</sequence>